<dbReference type="PANTHER" id="PTHR16305:SF35">
    <property type="entry name" value="TRANSCRIPTIONAL ACTIVATOR DOMAIN"/>
    <property type="match status" value="1"/>
</dbReference>
<evidence type="ECO:0000256" key="3">
    <source>
        <dbReference type="SAM" id="MobiDB-lite"/>
    </source>
</evidence>
<dbReference type="Gene3D" id="1.25.40.10">
    <property type="entry name" value="Tetratricopeptide repeat domain"/>
    <property type="match status" value="1"/>
</dbReference>
<organism evidence="5 6">
    <name type="scientific">Kitasatospora setae (strain ATCC 33774 / DSM 43861 / JCM 3304 / KCC A-0304 / NBRC 14216 / KM-6054)</name>
    <name type="common">Streptomyces setae</name>
    <dbReference type="NCBI Taxonomy" id="452652"/>
    <lineage>
        <taxon>Bacteria</taxon>
        <taxon>Bacillati</taxon>
        <taxon>Actinomycetota</taxon>
        <taxon>Actinomycetes</taxon>
        <taxon>Kitasatosporales</taxon>
        <taxon>Streptomycetaceae</taxon>
        <taxon>Kitasatospora</taxon>
    </lineage>
</organism>
<dbReference type="InterPro" id="IPR027417">
    <property type="entry name" value="P-loop_NTPase"/>
</dbReference>
<evidence type="ECO:0000256" key="1">
    <source>
        <dbReference type="ARBA" id="ARBA00022741"/>
    </source>
</evidence>
<dbReference type="KEGG" id="ksk:KSE_65600"/>
<dbReference type="SUPFAM" id="SSF52540">
    <property type="entry name" value="P-loop containing nucleoside triphosphate hydrolases"/>
    <property type="match status" value="1"/>
</dbReference>
<reference evidence="5 6" key="1">
    <citation type="journal article" date="2010" name="DNA Res.">
        <title>Genome sequence of Kitasatospora setae NBRC 14216T: an evolutionary snapshot of the family Streptomycetaceae.</title>
        <authorList>
            <person name="Ichikawa N."/>
            <person name="Oguchi A."/>
            <person name="Ikeda H."/>
            <person name="Ishikawa J."/>
            <person name="Kitani S."/>
            <person name="Watanabe Y."/>
            <person name="Nakamura S."/>
            <person name="Katano Y."/>
            <person name="Kishi E."/>
            <person name="Sasagawa M."/>
            <person name="Ankai A."/>
            <person name="Fukui S."/>
            <person name="Hashimoto Y."/>
            <person name="Kamata S."/>
            <person name="Otoguro M."/>
            <person name="Tanikawa S."/>
            <person name="Nihira T."/>
            <person name="Horinouchi S."/>
            <person name="Ohnishi Y."/>
            <person name="Hayakawa M."/>
            <person name="Kuzuyama T."/>
            <person name="Arisawa A."/>
            <person name="Nomoto F."/>
            <person name="Miura H."/>
            <person name="Takahashi Y."/>
            <person name="Fujita N."/>
        </authorList>
    </citation>
    <scope>NUCLEOTIDE SEQUENCE [LARGE SCALE GENOMIC DNA]</scope>
    <source>
        <strain evidence="6">ATCC 33774 / DSM 43861 / JCM 3304 / KCC A-0304 / NBRC 14216 / KM-6054</strain>
    </source>
</reference>
<protein>
    <submittedName>
        <fullName evidence="5">Putative LuxR family transcriptional regulator</fullName>
    </submittedName>
</protein>
<dbReference type="GO" id="GO:0004016">
    <property type="term" value="F:adenylate cyclase activity"/>
    <property type="evidence" value="ECO:0007669"/>
    <property type="project" value="TreeGrafter"/>
</dbReference>
<dbReference type="GO" id="GO:0006355">
    <property type="term" value="P:regulation of DNA-templated transcription"/>
    <property type="evidence" value="ECO:0007669"/>
    <property type="project" value="InterPro"/>
</dbReference>
<dbReference type="Pfam" id="PF13191">
    <property type="entry name" value="AAA_16"/>
    <property type="match status" value="1"/>
</dbReference>
<dbReference type="InterPro" id="IPR011990">
    <property type="entry name" value="TPR-like_helical_dom_sf"/>
</dbReference>
<feature type="compositionally biased region" description="Low complexity" evidence="3">
    <location>
        <begin position="255"/>
        <end position="276"/>
    </location>
</feature>
<feature type="compositionally biased region" description="Basic and acidic residues" evidence="3">
    <location>
        <begin position="983"/>
        <end position="999"/>
    </location>
</feature>
<dbReference type="InterPro" id="IPR041664">
    <property type="entry name" value="AAA_16"/>
</dbReference>
<evidence type="ECO:0000313" key="6">
    <source>
        <dbReference type="Proteomes" id="UP000007076"/>
    </source>
</evidence>
<dbReference type="PRINTS" id="PR00038">
    <property type="entry name" value="HTHLUXR"/>
</dbReference>
<dbReference type="PROSITE" id="PS00622">
    <property type="entry name" value="HTH_LUXR_1"/>
    <property type="match status" value="1"/>
</dbReference>
<dbReference type="STRING" id="452652.KSE_65600"/>
<dbReference type="InterPro" id="IPR000792">
    <property type="entry name" value="Tscrpt_reg_LuxR_C"/>
</dbReference>
<dbReference type="RefSeq" id="WP_014139615.1">
    <property type="nucleotide sequence ID" value="NC_016109.1"/>
</dbReference>
<dbReference type="SMART" id="SM00421">
    <property type="entry name" value="HTH_LUXR"/>
    <property type="match status" value="1"/>
</dbReference>
<dbReference type="CDD" id="cd06170">
    <property type="entry name" value="LuxR_C_like"/>
    <property type="match status" value="1"/>
</dbReference>
<feature type="domain" description="HTH luxR-type" evidence="4">
    <location>
        <begin position="899"/>
        <end position="965"/>
    </location>
</feature>
<dbReference type="AlphaFoldDB" id="E4N2D5"/>
<dbReference type="GO" id="GO:0005737">
    <property type="term" value="C:cytoplasm"/>
    <property type="evidence" value="ECO:0007669"/>
    <property type="project" value="TreeGrafter"/>
</dbReference>
<dbReference type="GO" id="GO:0003677">
    <property type="term" value="F:DNA binding"/>
    <property type="evidence" value="ECO:0007669"/>
    <property type="project" value="InterPro"/>
</dbReference>
<dbReference type="Proteomes" id="UP000007076">
    <property type="component" value="Chromosome"/>
</dbReference>
<feature type="region of interest" description="Disordered" evidence="3">
    <location>
        <begin position="960"/>
        <end position="1030"/>
    </location>
</feature>
<dbReference type="eggNOG" id="COG1547">
    <property type="taxonomic scope" value="Bacteria"/>
</dbReference>
<dbReference type="InterPro" id="IPR036388">
    <property type="entry name" value="WH-like_DNA-bd_sf"/>
</dbReference>
<proteinExistence type="predicted"/>
<sequence>MTPAERRPDSPAEATVLDATTLGATAESATTESATAAPIERGPHLARFARLLDDCRNGTGGVLAVTGPAGCGKTELLRALAAYAERHGAAVLTASGRCSERSARYGVLRQLLRAPRLPGPVRAAASALLNRSERDEAHPADPLAAGGVPSQVHQELWQLLAAGARRVPLVLAVDDLRHADPASQQVLAQLAARTPQGRVLLVATEPDPPSDPAADRDWWTALLRLPHLARLRVDRLSTAGTGLLLARLLPPAPAAGATGAASSASPASPASSASGSVDPGPWQRLTGGNPLLLRALAEDAAPGDPTPRPGSAFALAVRDCLHRAGPAAAEPARALAVLTASGSTALLPHLLDRPAPGPHPALEALAAAGLAVHDGGSAGGDGGAADRGWRLRGPAVARAVLDCLPDAERTARELRAAQLVYESGGAAEAVSGHLLAARDGSADWAGPVLKEAAHAALRRDDPVFAESCLALAAAAAPADAEVVLARALVRFRSDPRSAYRHLRALAHRPEQLTDGQRIDTLRSLPWHGTEDEIVRLATWPEPADAAGRDNLTRALEQIRAISPHLVPAGRPSPPPGLPVGEPQQRSALALPRVLRQGAAPDDLRTAELVLRTTPLEDSTFGSLVSALHVLLYADRAANAEPWCATLLREATARRIPVWQALLAGALAEIRWRTGDQRSAERLSVRALELLPPDGWGIWVGAPLSALLHSAAALGVRPDAERRLPVLPGRLTRSRYGAQFLYARGRHRLAAGQPDAALEDFGRCGRLLIDWGFDSPSFLPWRGDAARALMALERPQEARQLASAQLAHPAAGAPRTAGLSLRAMAAVEPDAAERVTLLTSAVDRLDGVDLTEHAWALAELGDAQSAAGDSRAGREALRRARELAESAGLRPLLERLRENAADTDEWGLSASERRVAALAAAGHSNREIAERLFITVSTVEQHLTHTYRKLRVKGRAELARSLQPGSGSGTGTGPGPSPGPGPERAGDRGGGERGGDRGGGGDRPAGRRAGVRPTGAQGAPRPSRSRRVPSA</sequence>
<feature type="region of interest" description="Disordered" evidence="3">
    <location>
        <begin position="255"/>
        <end position="284"/>
    </location>
</feature>
<dbReference type="PANTHER" id="PTHR16305">
    <property type="entry name" value="TESTICULAR SOLUBLE ADENYLYL CYCLASE"/>
    <property type="match status" value="1"/>
</dbReference>
<evidence type="ECO:0000259" key="4">
    <source>
        <dbReference type="PROSITE" id="PS50043"/>
    </source>
</evidence>
<accession>E4N2D5</accession>
<dbReference type="PATRIC" id="fig|452652.3.peg.6585"/>
<dbReference type="Pfam" id="PF00196">
    <property type="entry name" value="GerE"/>
    <property type="match status" value="1"/>
</dbReference>
<name>E4N2D5_KITSK</name>
<evidence type="ECO:0000313" key="5">
    <source>
        <dbReference type="EMBL" id="BAJ32319.1"/>
    </source>
</evidence>
<dbReference type="InterPro" id="IPR016032">
    <property type="entry name" value="Sig_transdc_resp-reg_C-effctor"/>
</dbReference>
<gene>
    <name evidence="5" type="ordered locus">KSE_65600</name>
</gene>
<dbReference type="EMBL" id="AP010968">
    <property type="protein sequence ID" value="BAJ32319.1"/>
    <property type="molecule type" value="Genomic_DNA"/>
</dbReference>
<dbReference type="SMART" id="SM00382">
    <property type="entry name" value="AAA"/>
    <property type="match status" value="1"/>
</dbReference>
<dbReference type="eggNOG" id="COG2197">
    <property type="taxonomic scope" value="Bacteria"/>
</dbReference>
<dbReference type="SUPFAM" id="SSF46894">
    <property type="entry name" value="C-terminal effector domain of the bipartite response regulators"/>
    <property type="match status" value="1"/>
</dbReference>
<evidence type="ECO:0000256" key="2">
    <source>
        <dbReference type="ARBA" id="ARBA00022840"/>
    </source>
</evidence>
<dbReference type="InterPro" id="IPR003593">
    <property type="entry name" value="AAA+_ATPase"/>
</dbReference>
<keyword evidence="1" id="KW-0547">Nucleotide-binding</keyword>
<dbReference type="PROSITE" id="PS50043">
    <property type="entry name" value="HTH_LUXR_2"/>
    <property type="match status" value="1"/>
</dbReference>
<dbReference type="Gene3D" id="1.10.10.10">
    <property type="entry name" value="Winged helix-like DNA-binding domain superfamily/Winged helix DNA-binding domain"/>
    <property type="match status" value="1"/>
</dbReference>
<keyword evidence="2" id="KW-0067">ATP-binding</keyword>
<dbReference type="eggNOG" id="COG3839">
    <property type="taxonomic scope" value="Bacteria"/>
</dbReference>
<dbReference type="HOGENOM" id="CLU_006850_1_2_11"/>
<dbReference type="GO" id="GO:0005524">
    <property type="term" value="F:ATP binding"/>
    <property type="evidence" value="ECO:0007669"/>
    <property type="project" value="UniProtKB-KW"/>
</dbReference>
<dbReference type="Gene3D" id="3.40.50.300">
    <property type="entry name" value="P-loop containing nucleotide triphosphate hydrolases"/>
    <property type="match status" value="1"/>
</dbReference>
<keyword evidence="6" id="KW-1185">Reference proteome</keyword>